<evidence type="ECO:0000313" key="2">
    <source>
        <dbReference type="EMBL" id="GAV05585.1"/>
    </source>
</evidence>
<organism evidence="2 3">
    <name type="scientific">Ramazzottius varieornatus</name>
    <name type="common">Water bear</name>
    <name type="synonym">Tardigrade</name>
    <dbReference type="NCBI Taxonomy" id="947166"/>
    <lineage>
        <taxon>Eukaryota</taxon>
        <taxon>Metazoa</taxon>
        <taxon>Ecdysozoa</taxon>
        <taxon>Tardigrada</taxon>
        <taxon>Eutardigrada</taxon>
        <taxon>Parachela</taxon>
        <taxon>Hypsibioidea</taxon>
        <taxon>Ramazzottiidae</taxon>
        <taxon>Ramazzottius</taxon>
    </lineage>
</organism>
<dbReference type="Proteomes" id="UP000186922">
    <property type="component" value="Unassembled WGS sequence"/>
</dbReference>
<sequence length="76" mass="8473">MPLRSGRLLKFPRESSTTVLSKNQNEPKKKKQGTTPVEPASAVSPVRSRLQLTFTLRLGMKLQLSIQCKVAVEHTV</sequence>
<keyword evidence="3" id="KW-1185">Reference proteome</keyword>
<feature type="compositionally biased region" description="Polar residues" evidence="1">
    <location>
        <begin position="14"/>
        <end position="24"/>
    </location>
</feature>
<proteinExistence type="predicted"/>
<reference evidence="2 3" key="1">
    <citation type="journal article" date="2016" name="Nat. Commun.">
        <title>Extremotolerant tardigrade genome and improved radiotolerance of human cultured cells by tardigrade-unique protein.</title>
        <authorList>
            <person name="Hashimoto T."/>
            <person name="Horikawa D.D."/>
            <person name="Saito Y."/>
            <person name="Kuwahara H."/>
            <person name="Kozuka-Hata H."/>
            <person name="Shin-I T."/>
            <person name="Minakuchi Y."/>
            <person name="Ohishi K."/>
            <person name="Motoyama A."/>
            <person name="Aizu T."/>
            <person name="Enomoto A."/>
            <person name="Kondo K."/>
            <person name="Tanaka S."/>
            <person name="Hara Y."/>
            <person name="Koshikawa S."/>
            <person name="Sagara H."/>
            <person name="Miura T."/>
            <person name="Yokobori S."/>
            <person name="Miyagawa K."/>
            <person name="Suzuki Y."/>
            <person name="Kubo T."/>
            <person name="Oyama M."/>
            <person name="Kohara Y."/>
            <person name="Fujiyama A."/>
            <person name="Arakawa K."/>
            <person name="Katayama T."/>
            <person name="Toyoda A."/>
            <person name="Kunieda T."/>
        </authorList>
    </citation>
    <scope>NUCLEOTIDE SEQUENCE [LARGE SCALE GENOMIC DNA]</scope>
    <source>
        <strain evidence="2 3">YOKOZUNA-1</strain>
    </source>
</reference>
<gene>
    <name evidence="2" type="primary">RvY_15689-1</name>
    <name evidence="2" type="synonym">RvY_15689.1</name>
    <name evidence="2" type="ORF">RvY_15689</name>
</gene>
<comment type="caution">
    <text evidence="2">The sequence shown here is derived from an EMBL/GenBank/DDBJ whole genome shotgun (WGS) entry which is preliminary data.</text>
</comment>
<dbReference type="AlphaFoldDB" id="A0A1D1VVU5"/>
<feature type="region of interest" description="Disordered" evidence="1">
    <location>
        <begin position="1"/>
        <end position="44"/>
    </location>
</feature>
<dbReference type="EMBL" id="BDGG01000012">
    <property type="protein sequence ID" value="GAV05585.1"/>
    <property type="molecule type" value="Genomic_DNA"/>
</dbReference>
<accession>A0A1D1VVU5</accession>
<protein>
    <submittedName>
        <fullName evidence="2">Uncharacterized protein</fullName>
    </submittedName>
</protein>
<evidence type="ECO:0000256" key="1">
    <source>
        <dbReference type="SAM" id="MobiDB-lite"/>
    </source>
</evidence>
<evidence type="ECO:0000313" key="3">
    <source>
        <dbReference type="Proteomes" id="UP000186922"/>
    </source>
</evidence>
<name>A0A1D1VVU5_RAMVA</name>